<organism evidence="6 7">
    <name type="scientific">Meganyctiphanes norvegica</name>
    <name type="common">Northern krill</name>
    <name type="synonym">Thysanopoda norvegica</name>
    <dbReference type="NCBI Taxonomy" id="48144"/>
    <lineage>
        <taxon>Eukaryota</taxon>
        <taxon>Metazoa</taxon>
        <taxon>Ecdysozoa</taxon>
        <taxon>Arthropoda</taxon>
        <taxon>Crustacea</taxon>
        <taxon>Multicrustacea</taxon>
        <taxon>Malacostraca</taxon>
        <taxon>Eumalacostraca</taxon>
        <taxon>Eucarida</taxon>
        <taxon>Euphausiacea</taxon>
        <taxon>Euphausiidae</taxon>
        <taxon>Meganyctiphanes</taxon>
    </lineage>
</organism>
<accession>A0AAV2QQ72</accession>
<feature type="active site" description="Proton donor" evidence="3">
    <location>
        <position position="34"/>
    </location>
</feature>
<feature type="binding site" evidence="4">
    <location>
        <position position="230"/>
    </location>
    <ligand>
        <name>substrate</name>
    </ligand>
</feature>
<keyword evidence="1 2" id="KW-0378">Hydrolase</keyword>
<evidence type="ECO:0000256" key="4">
    <source>
        <dbReference type="PIRSR" id="PIRSR000915-2"/>
    </source>
</evidence>
<keyword evidence="5" id="KW-0479">Metal-binding</keyword>
<evidence type="ECO:0000256" key="2">
    <source>
        <dbReference type="PIRNR" id="PIRNR000915"/>
    </source>
</evidence>
<dbReference type="InterPro" id="IPR006357">
    <property type="entry name" value="HAD-SF_hydro_IIA"/>
</dbReference>
<dbReference type="InterPro" id="IPR023214">
    <property type="entry name" value="HAD_sf"/>
</dbReference>
<reference evidence="6 7" key="1">
    <citation type="submission" date="2024-05" db="EMBL/GenBank/DDBJ databases">
        <authorList>
            <person name="Wallberg A."/>
        </authorList>
    </citation>
    <scope>NUCLEOTIDE SEQUENCE [LARGE SCALE GENOMIC DNA]</scope>
</reference>
<name>A0AAV2QQ72_MEGNR</name>
<dbReference type="EMBL" id="CAXKWB010009717">
    <property type="protein sequence ID" value="CAL4095851.1"/>
    <property type="molecule type" value="Genomic_DNA"/>
</dbReference>
<dbReference type="PANTHER" id="PTHR19288:SF93">
    <property type="entry name" value="FI11325P-RELATED"/>
    <property type="match status" value="1"/>
</dbReference>
<dbReference type="GO" id="GO:0016791">
    <property type="term" value="F:phosphatase activity"/>
    <property type="evidence" value="ECO:0007669"/>
    <property type="project" value="InterPro"/>
</dbReference>
<dbReference type="PIRSF" id="PIRSF000915">
    <property type="entry name" value="PGP-type_phosphatase"/>
    <property type="match status" value="1"/>
</dbReference>
<dbReference type="AlphaFoldDB" id="A0AAV2QQ72"/>
<evidence type="ECO:0000256" key="3">
    <source>
        <dbReference type="PIRSR" id="PIRSR000915-1"/>
    </source>
</evidence>
<dbReference type="PANTHER" id="PTHR19288">
    <property type="entry name" value="4-NITROPHENYLPHOSPHATASE-RELATED"/>
    <property type="match status" value="1"/>
</dbReference>
<comment type="caution">
    <text evidence="6">The sequence shown here is derived from an EMBL/GenBank/DDBJ whole genome shotgun (WGS) entry which is preliminary data.</text>
</comment>
<evidence type="ECO:0000256" key="1">
    <source>
        <dbReference type="ARBA" id="ARBA00022801"/>
    </source>
</evidence>
<gene>
    <name evidence="6" type="ORF">MNOR_LOCUS15502</name>
</gene>
<keyword evidence="5" id="KW-0460">Magnesium</keyword>
<dbReference type="Pfam" id="PF13344">
    <property type="entry name" value="Hydrolase_6"/>
    <property type="match status" value="1"/>
</dbReference>
<dbReference type="GO" id="GO:0046872">
    <property type="term" value="F:metal ion binding"/>
    <property type="evidence" value="ECO:0007669"/>
    <property type="project" value="UniProtKB-KW"/>
</dbReference>
<feature type="binding site" evidence="5">
    <location>
        <position position="32"/>
    </location>
    <ligand>
        <name>Mg(2+)</name>
        <dbReference type="ChEBI" id="CHEBI:18420"/>
    </ligand>
</feature>
<comment type="similarity">
    <text evidence="2">Belongs to the HAD-like hydrolase superfamily.</text>
</comment>
<feature type="binding site" evidence="5">
    <location>
        <position position="34"/>
    </location>
    <ligand>
        <name>Mg(2+)</name>
        <dbReference type="ChEBI" id="CHEBI:18420"/>
    </ligand>
</feature>
<dbReference type="NCBIfam" id="TIGR01460">
    <property type="entry name" value="HAD-SF-IIA"/>
    <property type="match status" value="1"/>
</dbReference>
<dbReference type="InterPro" id="IPR006349">
    <property type="entry name" value="PGP_euk"/>
</dbReference>
<dbReference type="Pfam" id="PF13242">
    <property type="entry name" value="Hydrolase_like"/>
    <property type="match status" value="1"/>
</dbReference>
<dbReference type="Proteomes" id="UP001497623">
    <property type="component" value="Unassembled WGS sequence"/>
</dbReference>
<evidence type="ECO:0000313" key="6">
    <source>
        <dbReference type="EMBL" id="CAL4095851.1"/>
    </source>
</evidence>
<protein>
    <submittedName>
        <fullName evidence="6">Uncharacterized protein</fullName>
    </submittedName>
</protein>
<dbReference type="Gene3D" id="3.40.50.1000">
    <property type="entry name" value="HAD superfamily/HAD-like"/>
    <property type="match status" value="2"/>
</dbReference>
<sequence length="319" mass="35823">MRKSEILKGFPEKLSDKNIHEFLDSFDSVISDCDGVLWRGGKPIEGSVEMMQKFVELGKKVFYITNDCNNTRTEIANKAFKMGFPGKEDNVMTPTWALTEYLRRRGFKKKVYVVGMPGIAHELDDQDIKHDKIRPEATAEEQYDMNGIMSDISLDPDVGAVVIGLDPHVSMTKLSKAASYVHKDNDCLFLSMAVDENNAEMNNPVIMLGVGAIAKCVETAAGREPTVIGKPSNTMFDILSESYNIDPSRTLMMGDRCNSDIIFGKNCGLHTLCVLSGHTKFELLEKYASDPNPEQKRFLADYYTNKLGDILTLLEKRYY</sequence>
<feature type="active site" description="Nucleophile" evidence="3">
    <location>
        <position position="32"/>
    </location>
</feature>
<dbReference type="InterPro" id="IPR036412">
    <property type="entry name" value="HAD-like_sf"/>
</dbReference>
<dbReference type="GO" id="GO:0005737">
    <property type="term" value="C:cytoplasm"/>
    <property type="evidence" value="ECO:0007669"/>
    <property type="project" value="TreeGrafter"/>
</dbReference>
<dbReference type="SUPFAM" id="SSF56784">
    <property type="entry name" value="HAD-like"/>
    <property type="match status" value="1"/>
</dbReference>
<evidence type="ECO:0000313" key="7">
    <source>
        <dbReference type="Proteomes" id="UP001497623"/>
    </source>
</evidence>
<evidence type="ECO:0000256" key="5">
    <source>
        <dbReference type="PIRSR" id="PIRSR000915-3"/>
    </source>
</evidence>
<dbReference type="NCBIfam" id="TIGR01452">
    <property type="entry name" value="PGP_euk"/>
    <property type="match status" value="1"/>
</dbReference>
<feature type="binding site" evidence="5">
    <location>
        <position position="255"/>
    </location>
    <ligand>
        <name>Mg(2+)</name>
        <dbReference type="ChEBI" id="CHEBI:18420"/>
    </ligand>
</feature>
<keyword evidence="7" id="KW-1185">Reference proteome</keyword>
<comment type="cofactor">
    <cofactor evidence="5">
        <name>Mg(2+)</name>
        <dbReference type="ChEBI" id="CHEBI:18420"/>
    </cofactor>
    <text evidence="5">Divalent metal ions. Mg(2+) is the most effective.</text>
</comment>
<proteinExistence type="inferred from homology"/>